<organism evidence="1 2">
    <name type="scientific">Urbifossiella limnaea</name>
    <dbReference type="NCBI Taxonomy" id="2528023"/>
    <lineage>
        <taxon>Bacteria</taxon>
        <taxon>Pseudomonadati</taxon>
        <taxon>Planctomycetota</taxon>
        <taxon>Planctomycetia</taxon>
        <taxon>Gemmatales</taxon>
        <taxon>Gemmataceae</taxon>
        <taxon>Urbifossiella</taxon>
    </lineage>
</organism>
<dbReference type="KEGG" id="uli:ETAA1_16310"/>
<accession>A0A517XQC0</accession>
<evidence type="ECO:0000313" key="1">
    <source>
        <dbReference type="EMBL" id="QDU19700.1"/>
    </source>
</evidence>
<proteinExistence type="predicted"/>
<reference evidence="1 2" key="1">
    <citation type="submission" date="2019-02" db="EMBL/GenBank/DDBJ databases">
        <title>Deep-cultivation of Planctomycetes and their phenomic and genomic characterization uncovers novel biology.</title>
        <authorList>
            <person name="Wiegand S."/>
            <person name="Jogler M."/>
            <person name="Boedeker C."/>
            <person name="Pinto D."/>
            <person name="Vollmers J."/>
            <person name="Rivas-Marin E."/>
            <person name="Kohn T."/>
            <person name="Peeters S.H."/>
            <person name="Heuer A."/>
            <person name="Rast P."/>
            <person name="Oberbeckmann S."/>
            <person name="Bunk B."/>
            <person name="Jeske O."/>
            <person name="Meyerdierks A."/>
            <person name="Storesund J.E."/>
            <person name="Kallscheuer N."/>
            <person name="Luecker S."/>
            <person name="Lage O.M."/>
            <person name="Pohl T."/>
            <person name="Merkel B.J."/>
            <person name="Hornburger P."/>
            <person name="Mueller R.-W."/>
            <person name="Bruemmer F."/>
            <person name="Labrenz M."/>
            <person name="Spormann A.M."/>
            <person name="Op den Camp H."/>
            <person name="Overmann J."/>
            <person name="Amann R."/>
            <person name="Jetten M.S.M."/>
            <person name="Mascher T."/>
            <person name="Medema M.H."/>
            <person name="Devos D.P."/>
            <person name="Kaster A.-K."/>
            <person name="Ovreas L."/>
            <person name="Rohde M."/>
            <person name="Galperin M.Y."/>
            <person name="Jogler C."/>
        </authorList>
    </citation>
    <scope>NUCLEOTIDE SEQUENCE [LARGE SCALE GENOMIC DNA]</scope>
    <source>
        <strain evidence="1 2">ETA_A1</strain>
    </source>
</reference>
<dbReference type="AlphaFoldDB" id="A0A517XQC0"/>
<evidence type="ECO:0000313" key="2">
    <source>
        <dbReference type="Proteomes" id="UP000319576"/>
    </source>
</evidence>
<sequence>MFPEFATPARPMHPGVVTFVGTDGVERAEPADRLPEWLAYAPDADGRAVPVVRVVRLKTDRGTGFRSYAADGRLLWVGLTVTTPPAEFVTTPRPAAPRVAEREPVAAGWF</sequence>
<dbReference type="Proteomes" id="UP000319576">
    <property type="component" value="Chromosome"/>
</dbReference>
<name>A0A517XQC0_9BACT</name>
<dbReference type="RefSeq" id="WP_145236051.1">
    <property type="nucleotide sequence ID" value="NZ_CP036273.1"/>
</dbReference>
<keyword evidence="2" id="KW-1185">Reference proteome</keyword>
<dbReference type="EMBL" id="CP036273">
    <property type="protein sequence ID" value="QDU19700.1"/>
    <property type="molecule type" value="Genomic_DNA"/>
</dbReference>
<gene>
    <name evidence="1" type="ORF">ETAA1_16310</name>
</gene>
<protein>
    <submittedName>
        <fullName evidence="1">Uncharacterized protein</fullName>
    </submittedName>
</protein>